<feature type="domain" description="Thiamine pyrophosphate enzyme central" evidence="9">
    <location>
        <begin position="190"/>
        <end position="325"/>
    </location>
</feature>
<keyword evidence="8" id="KW-0460">Magnesium</keyword>
<accession>A0A1F6GT74</accession>
<dbReference type="InterPro" id="IPR029061">
    <property type="entry name" value="THDP-binding"/>
</dbReference>
<dbReference type="PANTHER" id="PTHR18968:SF13">
    <property type="entry name" value="ACETOLACTATE SYNTHASE CATALYTIC SUBUNIT, MITOCHONDRIAL"/>
    <property type="match status" value="1"/>
</dbReference>
<dbReference type="SUPFAM" id="SSF52467">
    <property type="entry name" value="DHS-like NAD/FAD-binding domain"/>
    <property type="match status" value="1"/>
</dbReference>
<dbReference type="GO" id="GO:0050660">
    <property type="term" value="F:flavin adenine dinucleotide binding"/>
    <property type="evidence" value="ECO:0007669"/>
    <property type="project" value="InterPro"/>
</dbReference>
<dbReference type="UniPathway" id="UPA00047">
    <property type="reaction ID" value="UER00055"/>
</dbReference>
<dbReference type="InterPro" id="IPR012001">
    <property type="entry name" value="Thiamin_PyroP_enz_TPP-bd_dom"/>
</dbReference>
<dbReference type="Pfam" id="PF02775">
    <property type="entry name" value="TPP_enzyme_C"/>
    <property type="match status" value="1"/>
</dbReference>
<dbReference type="Gene3D" id="3.40.50.970">
    <property type="match status" value="2"/>
</dbReference>
<evidence type="ECO:0000256" key="2">
    <source>
        <dbReference type="ARBA" id="ARBA00005025"/>
    </source>
</evidence>
<dbReference type="SUPFAM" id="SSF52518">
    <property type="entry name" value="Thiamin diphosphate-binding fold (THDP-binding)"/>
    <property type="match status" value="2"/>
</dbReference>
<dbReference type="GO" id="GO:0005948">
    <property type="term" value="C:acetolactate synthase complex"/>
    <property type="evidence" value="ECO:0007669"/>
    <property type="project" value="TreeGrafter"/>
</dbReference>
<comment type="pathway">
    <text evidence="2 8">Amino-acid biosynthesis; L-valine biosynthesis; L-valine from pyruvate: step 1/4.</text>
</comment>
<dbReference type="InterPro" id="IPR045229">
    <property type="entry name" value="TPP_enz"/>
</dbReference>
<evidence type="ECO:0000256" key="7">
    <source>
        <dbReference type="ARBA" id="ARBA00023304"/>
    </source>
</evidence>
<reference evidence="12 13" key="1">
    <citation type="journal article" date="2016" name="Nat. Commun.">
        <title>Thousands of microbial genomes shed light on interconnected biogeochemical processes in an aquifer system.</title>
        <authorList>
            <person name="Anantharaman K."/>
            <person name="Brown C.T."/>
            <person name="Hug L.A."/>
            <person name="Sharon I."/>
            <person name="Castelle C.J."/>
            <person name="Probst A.J."/>
            <person name="Thomas B.C."/>
            <person name="Singh A."/>
            <person name="Wilkins M.J."/>
            <person name="Karaoz U."/>
            <person name="Brodie E.L."/>
            <person name="Williams K.H."/>
            <person name="Hubbard S.S."/>
            <person name="Banfield J.F."/>
        </authorList>
    </citation>
    <scope>NUCLEOTIDE SEQUENCE [LARGE SCALE GENOMIC DNA]</scope>
</reference>
<keyword evidence="5 8" id="KW-0028">Amino-acid biosynthesis</keyword>
<dbReference type="Gene3D" id="3.40.50.1220">
    <property type="entry name" value="TPP-binding domain"/>
    <property type="match status" value="1"/>
</dbReference>
<organism evidence="12 13">
    <name type="scientific">Candidatus Lambdaproteobacteria bacterium RIFOXYD2_FULL_56_26</name>
    <dbReference type="NCBI Taxonomy" id="1817773"/>
    <lineage>
        <taxon>Bacteria</taxon>
        <taxon>Pseudomonadati</taxon>
        <taxon>Pseudomonadota</taxon>
        <taxon>Candidatus Lambdaproteobacteria</taxon>
    </lineage>
</organism>
<dbReference type="GO" id="GO:0000287">
    <property type="term" value="F:magnesium ion binding"/>
    <property type="evidence" value="ECO:0007669"/>
    <property type="project" value="UniProtKB-UniRule"/>
</dbReference>
<dbReference type="Pfam" id="PF00205">
    <property type="entry name" value="TPP_enzyme_M"/>
    <property type="match status" value="1"/>
</dbReference>
<dbReference type="EC" id="2.2.1.6" evidence="4 8"/>
<gene>
    <name evidence="12" type="ORF">A2557_11390</name>
</gene>
<dbReference type="Proteomes" id="UP000177583">
    <property type="component" value="Unassembled WGS sequence"/>
</dbReference>
<dbReference type="AlphaFoldDB" id="A0A1F6GT74"/>
<evidence type="ECO:0000256" key="6">
    <source>
        <dbReference type="ARBA" id="ARBA00023052"/>
    </source>
</evidence>
<evidence type="ECO:0000256" key="5">
    <source>
        <dbReference type="ARBA" id="ARBA00022605"/>
    </source>
</evidence>
<evidence type="ECO:0000256" key="1">
    <source>
        <dbReference type="ARBA" id="ARBA00004974"/>
    </source>
</evidence>
<comment type="caution">
    <text evidence="12">The sequence shown here is derived from an EMBL/GenBank/DDBJ whole genome shotgun (WGS) entry which is preliminary data.</text>
</comment>
<dbReference type="InterPro" id="IPR029035">
    <property type="entry name" value="DHS-like_NAD/FAD-binding_dom"/>
</dbReference>
<name>A0A1F6GT74_9PROT</name>
<dbReference type="PROSITE" id="PS00187">
    <property type="entry name" value="TPP_ENZYMES"/>
    <property type="match status" value="1"/>
</dbReference>
<sequence>MTGAKALVTLLEDRGVEVIFGYPGGANLPIYDELRNSSIQHILVRHEQGSVHMAEGYAKVKGRPGVCLATSGPGVTNLVTGLADALLDSIPVVALTGQIPRGMIGTDAFQEVDAFNITMPVTKHNELVKKESELVKAVDAAFYIANSGRKGPVLLDLPKDLLDEPYPYDLSETCSLPGYNPTTKGNIGQIKKALKAIEKAERPLLLVGAGVESAGAMSEINALIRKLQIPVVRTLMATGVLSFDDPLYLGMIGTHGNGLANRLVNKEADLILIAGAKLSNRSLLRADLFGKDAKLIQLDIDPAEIGKTIEIDIPIVGDVKETLRDMLLRIEDKPIRVGVTPWIHGEHQKTKTMLPKADAAEVMEWVCQELSKIDLKMHVTTDVGRHQMWANHHMTNPKHLPLITSGGLGTMGFGLPAAIGAWFADPQSPVVNLTGDGSFMMNMQEFIVAVEHHVPLTVIVFNDFRLGMIKELQDSSYGKRHIAHDFNKEVDFPLLAKAMGGEGRLVVRREEIAEALFEAIHSRRPNLICFDLERIHLRSAINLAEKAS</sequence>
<feature type="domain" description="Thiamine pyrophosphate enzyme TPP-binding" evidence="10">
    <location>
        <begin position="382"/>
        <end position="528"/>
    </location>
</feature>
<dbReference type="GO" id="GO:0003984">
    <property type="term" value="F:acetolactate synthase activity"/>
    <property type="evidence" value="ECO:0007669"/>
    <property type="project" value="UniProtKB-EC"/>
</dbReference>
<proteinExistence type="inferred from homology"/>
<comment type="catalytic activity">
    <reaction evidence="8">
        <text>2 pyruvate + H(+) = (2S)-2-acetolactate + CO2</text>
        <dbReference type="Rhea" id="RHEA:25249"/>
        <dbReference type="ChEBI" id="CHEBI:15361"/>
        <dbReference type="ChEBI" id="CHEBI:15378"/>
        <dbReference type="ChEBI" id="CHEBI:16526"/>
        <dbReference type="ChEBI" id="CHEBI:58476"/>
        <dbReference type="EC" id="2.2.1.6"/>
    </reaction>
</comment>
<evidence type="ECO:0000313" key="12">
    <source>
        <dbReference type="EMBL" id="OGH01284.1"/>
    </source>
</evidence>
<evidence type="ECO:0000313" key="13">
    <source>
        <dbReference type="Proteomes" id="UP000177583"/>
    </source>
</evidence>
<dbReference type="EMBL" id="MFNF01000036">
    <property type="protein sequence ID" value="OGH01284.1"/>
    <property type="molecule type" value="Genomic_DNA"/>
</dbReference>
<dbReference type="FunFam" id="3.40.50.970:FF:000007">
    <property type="entry name" value="Acetolactate synthase"/>
    <property type="match status" value="1"/>
</dbReference>
<dbReference type="GO" id="GO:0030976">
    <property type="term" value="F:thiamine pyrophosphate binding"/>
    <property type="evidence" value="ECO:0007669"/>
    <property type="project" value="UniProtKB-UniRule"/>
</dbReference>
<evidence type="ECO:0000256" key="8">
    <source>
        <dbReference type="RuleBase" id="RU003591"/>
    </source>
</evidence>
<keyword evidence="6 8" id="KW-0786">Thiamine pyrophosphate</keyword>
<dbReference type="NCBIfam" id="TIGR00118">
    <property type="entry name" value="acolac_lg"/>
    <property type="match status" value="1"/>
</dbReference>
<keyword evidence="8" id="KW-0808">Transferase</keyword>
<protein>
    <recommendedName>
        <fullName evidence="4 8">Acetolactate synthase</fullName>
        <ecNumber evidence="4 8">2.2.1.6</ecNumber>
    </recommendedName>
</protein>
<dbReference type="PANTHER" id="PTHR18968">
    <property type="entry name" value="THIAMINE PYROPHOSPHATE ENZYMES"/>
    <property type="match status" value="1"/>
</dbReference>
<dbReference type="InterPro" id="IPR012846">
    <property type="entry name" value="Acetolactate_synth_lsu"/>
</dbReference>
<comment type="cofactor">
    <cofactor evidence="8">
        <name>Mg(2+)</name>
        <dbReference type="ChEBI" id="CHEBI:18420"/>
    </cofactor>
    <text evidence="8">Binds 1 Mg(2+) ion per subunit.</text>
</comment>
<evidence type="ECO:0000259" key="11">
    <source>
        <dbReference type="Pfam" id="PF02776"/>
    </source>
</evidence>
<keyword evidence="8" id="KW-0479">Metal-binding</keyword>
<evidence type="ECO:0000256" key="4">
    <source>
        <dbReference type="ARBA" id="ARBA00013145"/>
    </source>
</evidence>
<comment type="cofactor">
    <cofactor evidence="8">
        <name>thiamine diphosphate</name>
        <dbReference type="ChEBI" id="CHEBI:58937"/>
    </cofactor>
    <text evidence="8">Binds 1 thiamine pyrophosphate per subunit.</text>
</comment>
<keyword evidence="7 8" id="KW-0100">Branched-chain amino acid biosynthesis</keyword>
<comment type="similarity">
    <text evidence="3 8">Belongs to the TPP enzyme family.</text>
</comment>
<evidence type="ECO:0000259" key="9">
    <source>
        <dbReference type="Pfam" id="PF00205"/>
    </source>
</evidence>
<evidence type="ECO:0000256" key="3">
    <source>
        <dbReference type="ARBA" id="ARBA00007812"/>
    </source>
</evidence>
<comment type="pathway">
    <text evidence="1 8">Amino-acid biosynthesis; L-isoleucine biosynthesis; L-isoleucine from 2-oxobutanoate: step 1/4.</text>
</comment>
<dbReference type="InterPro" id="IPR000399">
    <property type="entry name" value="TPP-bd_CS"/>
</dbReference>
<evidence type="ECO:0000259" key="10">
    <source>
        <dbReference type="Pfam" id="PF02775"/>
    </source>
</evidence>
<dbReference type="InterPro" id="IPR011766">
    <property type="entry name" value="TPP_enzyme_TPP-bd"/>
</dbReference>
<dbReference type="InterPro" id="IPR012000">
    <property type="entry name" value="Thiamin_PyroP_enz_cen_dom"/>
</dbReference>
<dbReference type="UniPathway" id="UPA00049">
    <property type="reaction ID" value="UER00059"/>
</dbReference>
<dbReference type="Pfam" id="PF02776">
    <property type="entry name" value="TPP_enzyme_N"/>
    <property type="match status" value="1"/>
</dbReference>
<feature type="domain" description="Thiamine pyrophosphate enzyme N-terminal TPP-binding" evidence="11">
    <location>
        <begin position="1"/>
        <end position="116"/>
    </location>
</feature>
<dbReference type="GO" id="GO:0009097">
    <property type="term" value="P:isoleucine biosynthetic process"/>
    <property type="evidence" value="ECO:0007669"/>
    <property type="project" value="UniProtKB-UniPathway"/>
</dbReference>
<dbReference type="GO" id="GO:0009099">
    <property type="term" value="P:L-valine biosynthetic process"/>
    <property type="evidence" value="ECO:0007669"/>
    <property type="project" value="UniProtKB-UniPathway"/>
</dbReference>
<dbReference type="CDD" id="cd07035">
    <property type="entry name" value="TPP_PYR_POX_like"/>
    <property type="match status" value="1"/>
</dbReference>